<feature type="compositionally biased region" description="Polar residues" evidence="1">
    <location>
        <begin position="207"/>
        <end position="217"/>
    </location>
</feature>
<feature type="compositionally biased region" description="Basic and acidic residues" evidence="1">
    <location>
        <begin position="219"/>
        <end position="233"/>
    </location>
</feature>
<protein>
    <submittedName>
        <fullName evidence="2">Uncharacterized protein</fullName>
    </submittedName>
</protein>
<dbReference type="EMBL" id="KV784353">
    <property type="protein sequence ID" value="OEU22230.1"/>
    <property type="molecule type" value="Genomic_DNA"/>
</dbReference>
<organism evidence="2 3">
    <name type="scientific">Fragilariopsis cylindrus CCMP1102</name>
    <dbReference type="NCBI Taxonomy" id="635003"/>
    <lineage>
        <taxon>Eukaryota</taxon>
        <taxon>Sar</taxon>
        <taxon>Stramenopiles</taxon>
        <taxon>Ochrophyta</taxon>
        <taxon>Bacillariophyta</taxon>
        <taxon>Bacillariophyceae</taxon>
        <taxon>Bacillariophycidae</taxon>
        <taxon>Bacillariales</taxon>
        <taxon>Bacillariaceae</taxon>
        <taxon>Fragilariopsis</taxon>
    </lineage>
</organism>
<dbReference type="KEGG" id="fcy:FRACYDRAFT_223334"/>
<evidence type="ECO:0000313" key="2">
    <source>
        <dbReference type="EMBL" id="OEU22230.1"/>
    </source>
</evidence>
<dbReference type="InParanoid" id="A0A1E7FVP6"/>
<accession>A0A1E7FVP6</accession>
<dbReference type="OrthoDB" id="311468at2759"/>
<feature type="compositionally biased region" description="Basic residues" evidence="1">
    <location>
        <begin position="13"/>
        <end position="25"/>
    </location>
</feature>
<dbReference type="AlphaFoldDB" id="A0A1E7FVP6"/>
<feature type="region of interest" description="Disordered" evidence="1">
    <location>
        <begin position="202"/>
        <end position="233"/>
    </location>
</feature>
<reference evidence="2 3" key="1">
    <citation type="submission" date="2016-09" db="EMBL/GenBank/DDBJ databases">
        <title>Extensive genetic diversity and differential bi-allelic expression allows diatom success in the polar Southern Ocean.</title>
        <authorList>
            <consortium name="DOE Joint Genome Institute"/>
            <person name="Mock T."/>
            <person name="Otillar R.P."/>
            <person name="Strauss J."/>
            <person name="Dupont C."/>
            <person name="Frickenhaus S."/>
            <person name="Maumus F."/>
            <person name="Mcmullan M."/>
            <person name="Sanges R."/>
            <person name="Schmutz J."/>
            <person name="Toseland A."/>
            <person name="Valas R."/>
            <person name="Veluchamy A."/>
            <person name="Ward B.J."/>
            <person name="Allen A."/>
            <person name="Barry K."/>
            <person name="Falciatore A."/>
            <person name="Ferrante M."/>
            <person name="Fortunato A.E."/>
            <person name="Gloeckner G."/>
            <person name="Gruber A."/>
            <person name="Hipkin R."/>
            <person name="Janech M."/>
            <person name="Kroth P."/>
            <person name="Leese F."/>
            <person name="Lindquist E."/>
            <person name="Lyon B.R."/>
            <person name="Martin J."/>
            <person name="Mayer C."/>
            <person name="Parker M."/>
            <person name="Quesneville H."/>
            <person name="Raymond J."/>
            <person name="Uhlig C."/>
            <person name="Valentin K.U."/>
            <person name="Worden A.Z."/>
            <person name="Armbrust E.V."/>
            <person name="Bowler C."/>
            <person name="Green B."/>
            <person name="Moulton V."/>
            <person name="Van Oosterhout C."/>
            <person name="Grigoriev I."/>
        </authorList>
    </citation>
    <scope>NUCLEOTIDE SEQUENCE [LARGE SCALE GENOMIC DNA]</scope>
    <source>
        <strain evidence="2 3">CCMP1102</strain>
    </source>
</reference>
<proteinExistence type="predicted"/>
<sequence length="233" mass="26403">MGKKGQLLFKGDKRPKKKTSRKKRKNLEGETVTDVDPQIHESSLPLPSSSSGRIKNNDIAESETKKAAAVVVGPTIKDGTGRITTSGTVVSGQNTRFEKEISIGDAIIITFTDNYNQKKEEMRVVTMRLSNISLNLSSAFSQNVSLPLNFRYVRKPRNVEQEQRKERQKQNEELKEKEKSAYDIYGDGNTLVYREKTETGSYRLKQQHISSTSQSTRGDLLHLREKKTSDKYC</sequence>
<feature type="compositionally biased region" description="Low complexity" evidence="1">
    <location>
        <begin position="42"/>
        <end position="51"/>
    </location>
</feature>
<evidence type="ECO:0000256" key="1">
    <source>
        <dbReference type="SAM" id="MobiDB-lite"/>
    </source>
</evidence>
<keyword evidence="3" id="KW-1185">Reference proteome</keyword>
<gene>
    <name evidence="2" type="ORF">FRACYDRAFT_223334</name>
</gene>
<feature type="region of interest" description="Disordered" evidence="1">
    <location>
        <begin position="1"/>
        <end position="55"/>
    </location>
</feature>
<name>A0A1E7FVP6_9STRA</name>
<dbReference type="Proteomes" id="UP000095751">
    <property type="component" value="Unassembled WGS sequence"/>
</dbReference>
<feature type="region of interest" description="Disordered" evidence="1">
    <location>
        <begin position="158"/>
        <end position="180"/>
    </location>
</feature>
<evidence type="ECO:0000313" key="3">
    <source>
        <dbReference type="Proteomes" id="UP000095751"/>
    </source>
</evidence>